<accession>A0ABT9ZDD5</accession>
<name>A0ABT9ZDD5_9BACI</name>
<evidence type="ECO:0000256" key="2">
    <source>
        <dbReference type="ARBA" id="ARBA00022670"/>
    </source>
</evidence>
<keyword evidence="3" id="KW-0227">DNA damage</keyword>
<organism evidence="9 10">
    <name type="scientific">Metabacillus malikii</name>
    <dbReference type="NCBI Taxonomy" id="1504265"/>
    <lineage>
        <taxon>Bacteria</taxon>
        <taxon>Bacillati</taxon>
        <taxon>Bacillota</taxon>
        <taxon>Bacilli</taxon>
        <taxon>Bacillales</taxon>
        <taxon>Bacillaceae</taxon>
        <taxon>Metabacillus</taxon>
    </lineage>
</organism>
<dbReference type="InterPro" id="IPR003738">
    <property type="entry name" value="SRAP"/>
</dbReference>
<evidence type="ECO:0000256" key="7">
    <source>
        <dbReference type="ARBA" id="ARBA00023239"/>
    </source>
</evidence>
<dbReference type="PANTHER" id="PTHR13604:SF0">
    <property type="entry name" value="ABASIC SITE PROCESSING PROTEIN HMCES"/>
    <property type="match status" value="1"/>
</dbReference>
<keyword evidence="6" id="KW-0238">DNA-binding</keyword>
<dbReference type="EC" id="3.4.-.-" evidence="8"/>
<dbReference type="PANTHER" id="PTHR13604">
    <property type="entry name" value="DC12-RELATED"/>
    <property type="match status" value="1"/>
</dbReference>
<evidence type="ECO:0000313" key="10">
    <source>
        <dbReference type="Proteomes" id="UP001234495"/>
    </source>
</evidence>
<reference evidence="9 10" key="1">
    <citation type="submission" date="2023-07" db="EMBL/GenBank/DDBJ databases">
        <title>Genomic Encyclopedia of Type Strains, Phase IV (KMG-IV): sequencing the most valuable type-strain genomes for metagenomic binning, comparative biology and taxonomic classification.</title>
        <authorList>
            <person name="Goeker M."/>
        </authorList>
    </citation>
    <scope>NUCLEOTIDE SEQUENCE [LARGE SCALE GENOMIC DNA]</scope>
    <source>
        <strain evidence="9 10">DSM 29005</strain>
    </source>
</reference>
<dbReference type="SUPFAM" id="SSF143081">
    <property type="entry name" value="BB1717-like"/>
    <property type="match status" value="1"/>
</dbReference>
<gene>
    <name evidence="9" type="ORF">J2S19_001277</name>
</gene>
<keyword evidence="10" id="KW-1185">Reference proteome</keyword>
<evidence type="ECO:0000256" key="3">
    <source>
        <dbReference type="ARBA" id="ARBA00022763"/>
    </source>
</evidence>
<sequence>MCGRFSLASDLNMLQEQFDFLMNEDFPIRYNIAPSQDVLVIGSNGHERIGKKMKWGLIPPWAKDKKIGYKMINARGETIDEKVSFKKPFQTKRCLILSDGFYEWKRTGKEKQPYRFIMKDNRPFAFAGLWEQWVQENENVSLYTCTIITTEANELTKDVHDRMPVILQENKYDEWLDRHNNDTLKLKKLLTPYDANLMEAYPVSQIVNSPKNDIQECMTNLNSL</sequence>
<proteinExistence type="inferred from homology"/>
<dbReference type="Proteomes" id="UP001234495">
    <property type="component" value="Unassembled WGS sequence"/>
</dbReference>
<evidence type="ECO:0000256" key="4">
    <source>
        <dbReference type="ARBA" id="ARBA00022801"/>
    </source>
</evidence>
<evidence type="ECO:0000256" key="1">
    <source>
        <dbReference type="ARBA" id="ARBA00008136"/>
    </source>
</evidence>
<evidence type="ECO:0000256" key="5">
    <source>
        <dbReference type="ARBA" id="ARBA00023124"/>
    </source>
</evidence>
<evidence type="ECO:0000256" key="8">
    <source>
        <dbReference type="RuleBase" id="RU364100"/>
    </source>
</evidence>
<dbReference type="RefSeq" id="WP_307338700.1">
    <property type="nucleotide sequence ID" value="NZ_JAUSUD010000004.1"/>
</dbReference>
<keyword evidence="4 8" id="KW-0378">Hydrolase</keyword>
<evidence type="ECO:0000256" key="6">
    <source>
        <dbReference type="ARBA" id="ARBA00023125"/>
    </source>
</evidence>
<dbReference type="Pfam" id="PF02586">
    <property type="entry name" value="SRAP"/>
    <property type="match status" value="1"/>
</dbReference>
<comment type="similarity">
    <text evidence="1 8">Belongs to the SOS response-associated peptidase family.</text>
</comment>
<keyword evidence="5" id="KW-0190">Covalent protein-DNA linkage</keyword>
<dbReference type="InterPro" id="IPR036590">
    <property type="entry name" value="SRAP-like"/>
</dbReference>
<comment type="caution">
    <text evidence="9">The sequence shown here is derived from an EMBL/GenBank/DDBJ whole genome shotgun (WGS) entry which is preliminary data.</text>
</comment>
<protein>
    <recommendedName>
        <fullName evidence="8">Abasic site processing protein</fullName>
        <ecNumber evidence="8">3.4.-.-</ecNumber>
    </recommendedName>
</protein>
<keyword evidence="2 8" id="KW-0645">Protease</keyword>
<evidence type="ECO:0000313" key="9">
    <source>
        <dbReference type="EMBL" id="MDQ0230025.1"/>
    </source>
</evidence>
<dbReference type="Gene3D" id="3.90.1680.10">
    <property type="entry name" value="SOS response associated peptidase-like"/>
    <property type="match status" value="1"/>
</dbReference>
<dbReference type="EMBL" id="JAUSUD010000004">
    <property type="protein sequence ID" value="MDQ0230025.1"/>
    <property type="molecule type" value="Genomic_DNA"/>
</dbReference>
<keyword evidence="7" id="KW-0456">Lyase</keyword>